<proteinExistence type="predicted"/>
<sequence length="120" mass="13208">MAELFAIFAARVIWRMETPSIPWRPIISSAVCMIAMLAADHVSVLSAGGAIDRLSVIMPPHIAFAMEAQSHAQGTSVIEIKKYVFTLSSRLRDEMRKAGMESLHGRRVFQHGRKAGSRSG</sequence>
<evidence type="ECO:0000313" key="1">
    <source>
        <dbReference type="EMBL" id="MDO7834799.1"/>
    </source>
</evidence>
<name>A0ABT8ZJU1_9SPHN</name>
<accession>A0ABT8ZJU1</accession>
<comment type="caution">
    <text evidence="1">The sequence shown here is derived from an EMBL/GenBank/DDBJ whole genome shotgun (WGS) entry which is preliminary data.</text>
</comment>
<dbReference type="Proteomes" id="UP001176471">
    <property type="component" value="Unassembled WGS sequence"/>
</dbReference>
<evidence type="ECO:0000313" key="2">
    <source>
        <dbReference type="Proteomes" id="UP001176471"/>
    </source>
</evidence>
<reference evidence="1" key="1">
    <citation type="submission" date="2023-07" db="EMBL/GenBank/DDBJ databases">
        <title>Bacterial whole genome sequence for Sphingobium sp. HBC34.</title>
        <authorList>
            <person name="Le V."/>
            <person name="Ko S.-R."/>
            <person name="Ahn C.-Y."/>
            <person name="Oh H.-M."/>
        </authorList>
    </citation>
    <scope>NUCLEOTIDE SEQUENCE</scope>
    <source>
        <strain evidence="1">HBC34</strain>
    </source>
</reference>
<organism evidence="1 2">
    <name type="scientific">Sphingobium cyanobacteriorum</name>
    <dbReference type="NCBI Taxonomy" id="3063954"/>
    <lineage>
        <taxon>Bacteria</taxon>
        <taxon>Pseudomonadati</taxon>
        <taxon>Pseudomonadota</taxon>
        <taxon>Alphaproteobacteria</taxon>
        <taxon>Sphingomonadales</taxon>
        <taxon>Sphingomonadaceae</taxon>
        <taxon>Sphingobium</taxon>
    </lineage>
</organism>
<gene>
    <name evidence="1" type="ORF">Q4610_07040</name>
</gene>
<keyword evidence="2" id="KW-1185">Reference proteome</keyword>
<dbReference type="EMBL" id="JAUQOM010000002">
    <property type="protein sequence ID" value="MDO7834799.1"/>
    <property type="molecule type" value="Genomic_DNA"/>
</dbReference>
<dbReference type="RefSeq" id="WP_304535275.1">
    <property type="nucleotide sequence ID" value="NZ_JAUQOM010000002.1"/>
</dbReference>
<protein>
    <submittedName>
        <fullName evidence="1">Uncharacterized protein</fullName>
    </submittedName>
</protein>